<dbReference type="Proteomes" id="UP000654370">
    <property type="component" value="Unassembled WGS sequence"/>
</dbReference>
<feature type="compositionally biased region" description="Low complexity" evidence="3">
    <location>
        <begin position="86"/>
        <end position="101"/>
    </location>
</feature>
<sequence>MSEKYSKLKVKELQELLQKHSLPHSGKKDELIERLVKHDEKKMDDLALEEELGNLDEFDEAKLEELAQDPEFKAMQQQAADSEKQTTAATAAEPAAVAPATSDEKTQPAEPVEQVKPGSNFKFTPVSFDKTADSETSSAPAKSEAERRLERAKRFGVPVQDTVKKELRAQKFGDSTSPSAKAPASAAPVAAAAAAPSPTRPKASPVDDETLRKRAERFGLPTKTASQAAKPANGKKESPKAQLSPEEEEKKRKRAERFGKPAEPVEKKAKV</sequence>
<dbReference type="InterPro" id="IPR052240">
    <property type="entry name" value="SAP_domain_ribonucleoprotein"/>
</dbReference>
<dbReference type="GO" id="GO:0016973">
    <property type="term" value="P:poly(A)+ mRNA export from nucleus"/>
    <property type="evidence" value="ECO:0007669"/>
    <property type="project" value="TreeGrafter"/>
</dbReference>
<dbReference type="PROSITE" id="PS50800">
    <property type="entry name" value="SAP"/>
    <property type="match status" value="1"/>
</dbReference>
<gene>
    <name evidence="5" type="ORF">INT43_001523</name>
</gene>
<evidence type="ECO:0000313" key="5">
    <source>
        <dbReference type="EMBL" id="KAG2172046.1"/>
    </source>
</evidence>
<reference evidence="5" key="1">
    <citation type="submission" date="2020-12" db="EMBL/GenBank/DDBJ databases">
        <title>Metabolic potential, ecology and presence of endohyphal bacteria is reflected in genomic diversity of Mucoromycotina.</title>
        <authorList>
            <person name="Muszewska A."/>
            <person name="Okrasinska A."/>
            <person name="Steczkiewicz K."/>
            <person name="Drgas O."/>
            <person name="Orlowska M."/>
            <person name="Perlinska-Lenart U."/>
            <person name="Aleksandrzak-Piekarczyk T."/>
            <person name="Szatraj K."/>
            <person name="Zielenkiewicz U."/>
            <person name="Pilsyk S."/>
            <person name="Malc E."/>
            <person name="Mieczkowski P."/>
            <person name="Kruszewska J.S."/>
            <person name="Biernat P."/>
            <person name="Pawlowska J."/>
        </authorList>
    </citation>
    <scope>NUCLEOTIDE SEQUENCE</scope>
    <source>
        <strain evidence="5">WA0000067209</strain>
    </source>
</reference>
<feature type="compositionally biased region" description="Basic and acidic residues" evidence="3">
    <location>
        <begin position="162"/>
        <end position="171"/>
    </location>
</feature>
<dbReference type="Pfam" id="PF02037">
    <property type="entry name" value="SAP"/>
    <property type="match status" value="1"/>
</dbReference>
<comment type="similarity">
    <text evidence="2">Belongs to the SAP domain-containing ribonucleoprotein family.</text>
</comment>
<name>A0A8H7PDS5_MORIS</name>
<comment type="caution">
    <text evidence="5">The sequence shown here is derived from an EMBL/GenBank/DDBJ whole genome shotgun (WGS) entry which is preliminary data.</text>
</comment>
<evidence type="ECO:0000259" key="4">
    <source>
        <dbReference type="PROSITE" id="PS50800"/>
    </source>
</evidence>
<feature type="region of interest" description="Disordered" evidence="3">
    <location>
        <begin position="68"/>
        <end position="271"/>
    </location>
</feature>
<dbReference type="PANTHER" id="PTHR46551:SF1">
    <property type="entry name" value="SAP DOMAIN-CONTAINING RIBONUCLEOPROTEIN"/>
    <property type="match status" value="1"/>
</dbReference>
<keyword evidence="6" id="KW-1185">Reference proteome</keyword>
<feature type="compositionally biased region" description="Basic and acidic residues" evidence="3">
    <location>
        <begin position="256"/>
        <end position="271"/>
    </location>
</feature>
<evidence type="ECO:0000313" key="6">
    <source>
        <dbReference type="Proteomes" id="UP000654370"/>
    </source>
</evidence>
<keyword evidence="1" id="KW-0597">Phosphoprotein</keyword>
<dbReference type="InterPro" id="IPR040746">
    <property type="entry name" value="THO1_MOS11_C"/>
</dbReference>
<evidence type="ECO:0000256" key="2">
    <source>
        <dbReference type="ARBA" id="ARBA00046328"/>
    </source>
</evidence>
<dbReference type="InterPro" id="IPR003034">
    <property type="entry name" value="SAP_dom"/>
</dbReference>
<dbReference type="Gene3D" id="1.10.720.30">
    <property type="entry name" value="SAP domain"/>
    <property type="match status" value="1"/>
</dbReference>
<dbReference type="EMBL" id="JAEPQZ010000018">
    <property type="protein sequence ID" value="KAG2172046.1"/>
    <property type="molecule type" value="Genomic_DNA"/>
</dbReference>
<organism evidence="5 6">
    <name type="scientific">Mortierella isabellina</name>
    <name type="common">Filamentous fungus</name>
    <name type="synonym">Umbelopsis isabellina</name>
    <dbReference type="NCBI Taxonomy" id="91625"/>
    <lineage>
        <taxon>Eukaryota</taxon>
        <taxon>Fungi</taxon>
        <taxon>Fungi incertae sedis</taxon>
        <taxon>Mucoromycota</taxon>
        <taxon>Mucoromycotina</taxon>
        <taxon>Umbelopsidomycetes</taxon>
        <taxon>Umbelopsidales</taxon>
        <taxon>Umbelopsidaceae</taxon>
        <taxon>Umbelopsis</taxon>
    </lineage>
</organism>
<dbReference type="GO" id="GO:0005634">
    <property type="term" value="C:nucleus"/>
    <property type="evidence" value="ECO:0007669"/>
    <property type="project" value="TreeGrafter"/>
</dbReference>
<dbReference type="SMART" id="SM00513">
    <property type="entry name" value="SAP"/>
    <property type="match status" value="1"/>
</dbReference>
<feature type="compositionally biased region" description="Basic and acidic residues" evidence="3">
    <location>
        <begin position="143"/>
        <end position="153"/>
    </location>
</feature>
<evidence type="ECO:0000256" key="1">
    <source>
        <dbReference type="ARBA" id="ARBA00022553"/>
    </source>
</evidence>
<dbReference type="OrthoDB" id="445357at2759"/>
<dbReference type="SUPFAM" id="SSF68906">
    <property type="entry name" value="SAP domain"/>
    <property type="match status" value="1"/>
</dbReference>
<dbReference type="InterPro" id="IPR036361">
    <property type="entry name" value="SAP_dom_sf"/>
</dbReference>
<evidence type="ECO:0000256" key="3">
    <source>
        <dbReference type="SAM" id="MobiDB-lite"/>
    </source>
</evidence>
<feature type="compositionally biased region" description="Low complexity" evidence="3">
    <location>
        <begin position="175"/>
        <end position="204"/>
    </location>
</feature>
<proteinExistence type="inferred from homology"/>
<protein>
    <recommendedName>
        <fullName evidence="4">SAP domain-containing protein</fullName>
    </recommendedName>
</protein>
<feature type="domain" description="SAP" evidence="4">
    <location>
        <begin position="5"/>
        <end position="39"/>
    </location>
</feature>
<dbReference type="Pfam" id="PF18592">
    <property type="entry name" value="Tho1_MOS11_C"/>
    <property type="match status" value="1"/>
</dbReference>
<dbReference type="PANTHER" id="PTHR46551">
    <property type="entry name" value="SAP DOMAIN-CONTAINING RIBONUCLEOPROTEIN"/>
    <property type="match status" value="1"/>
</dbReference>
<accession>A0A8H7PDS5</accession>
<dbReference type="AlphaFoldDB" id="A0A8H7PDS5"/>